<evidence type="ECO:0000313" key="2">
    <source>
        <dbReference type="Proteomes" id="UP001501710"/>
    </source>
</evidence>
<organism evidence="1 2">
    <name type="scientific">Actinomadura meridiana</name>
    <dbReference type="NCBI Taxonomy" id="559626"/>
    <lineage>
        <taxon>Bacteria</taxon>
        <taxon>Bacillati</taxon>
        <taxon>Actinomycetota</taxon>
        <taxon>Actinomycetes</taxon>
        <taxon>Streptosporangiales</taxon>
        <taxon>Thermomonosporaceae</taxon>
        <taxon>Actinomadura</taxon>
    </lineage>
</organism>
<keyword evidence="2" id="KW-1185">Reference proteome</keyword>
<gene>
    <name evidence="1" type="ORF">GCM10022254_58710</name>
</gene>
<evidence type="ECO:0008006" key="3">
    <source>
        <dbReference type="Google" id="ProtNLM"/>
    </source>
</evidence>
<evidence type="ECO:0000313" key="1">
    <source>
        <dbReference type="EMBL" id="GAA4239269.1"/>
    </source>
</evidence>
<dbReference type="EMBL" id="BAABAS010000020">
    <property type="protein sequence ID" value="GAA4239269.1"/>
    <property type="molecule type" value="Genomic_DNA"/>
</dbReference>
<proteinExistence type="predicted"/>
<accession>A0ABP8CHP8</accession>
<name>A0ABP8CHP8_9ACTN</name>
<dbReference type="Gene3D" id="3.10.450.50">
    <property type="match status" value="1"/>
</dbReference>
<protein>
    <recommendedName>
        <fullName evidence="3">SnoaL-like domain-containing protein</fullName>
    </recommendedName>
</protein>
<dbReference type="RefSeq" id="WP_344903100.1">
    <property type="nucleotide sequence ID" value="NZ_BAABAS010000020.1"/>
</dbReference>
<dbReference type="SUPFAM" id="SSF54427">
    <property type="entry name" value="NTF2-like"/>
    <property type="match status" value="1"/>
</dbReference>
<dbReference type="Proteomes" id="UP001501710">
    <property type="component" value="Unassembled WGS sequence"/>
</dbReference>
<reference evidence="2" key="1">
    <citation type="journal article" date="2019" name="Int. J. Syst. Evol. Microbiol.">
        <title>The Global Catalogue of Microorganisms (GCM) 10K type strain sequencing project: providing services to taxonomists for standard genome sequencing and annotation.</title>
        <authorList>
            <consortium name="The Broad Institute Genomics Platform"/>
            <consortium name="The Broad Institute Genome Sequencing Center for Infectious Disease"/>
            <person name="Wu L."/>
            <person name="Ma J."/>
        </authorList>
    </citation>
    <scope>NUCLEOTIDE SEQUENCE [LARGE SCALE GENOMIC DNA]</scope>
    <source>
        <strain evidence="2">JCM 17440</strain>
    </source>
</reference>
<sequence>MSESFDAKQLVDRYIAQWNEADPATRGGLVRQLWAADGIHVLVDPPQEMREAAAALAFPVPPLEVRGHEALDARVTRAYDMFIAPGEHVFAGVGEPQVLRSDIVGLRWAMLDLRTRERLGGGLDVLSLDGDGRIRTDHQFIDMN</sequence>
<comment type="caution">
    <text evidence="1">The sequence shown here is derived from an EMBL/GenBank/DDBJ whole genome shotgun (WGS) entry which is preliminary data.</text>
</comment>
<dbReference type="InterPro" id="IPR032710">
    <property type="entry name" value="NTF2-like_dom_sf"/>
</dbReference>